<reference evidence="3 4" key="1">
    <citation type="submission" date="2019-10" db="EMBL/GenBank/DDBJ databases">
        <title>Georgenia wutianyii sp. nov. and Georgenia yuyongxinii sp. nov. isolated from plateau pika (Ochotona curzoniae) in the Qinghai-Tibet plateau of China.</title>
        <authorList>
            <person name="Tian Z."/>
        </authorList>
    </citation>
    <scope>NUCLEOTIDE SEQUENCE [LARGE SCALE GENOMIC DNA]</scope>
    <source>
        <strain evidence="3 4">JCM 15130</strain>
    </source>
</reference>
<protein>
    <submittedName>
        <fullName evidence="3">SRPBCC domain-containing protein</fullName>
    </submittedName>
</protein>
<feature type="domain" description="Activator of Hsp90 ATPase homologue 1/2-like C-terminal" evidence="2">
    <location>
        <begin position="15"/>
        <end position="136"/>
    </location>
</feature>
<dbReference type="Proteomes" id="UP000429644">
    <property type="component" value="Unassembled WGS sequence"/>
</dbReference>
<organism evidence="3 4">
    <name type="scientific">Georgenia ruanii</name>
    <dbReference type="NCBI Taxonomy" id="348442"/>
    <lineage>
        <taxon>Bacteria</taxon>
        <taxon>Bacillati</taxon>
        <taxon>Actinomycetota</taxon>
        <taxon>Actinomycetes</taxon>
        <taxon>Micrococcales</taxon>
        <taxon>Bogoriellaceae</taxon>
        <taxon>Georgenia</taxon>
    </lineage>
</organism>
<dbReference type="InterPro" id="IPR013538">
    <property type="entry name" value="ASHA1/2-like_C"/>
</dbReference>
<dbReference type="SUPFAM" id="SSF55961">
    <property type="entry name" value="Bet v1-like"/>
    <property type="match status" value="1"/>
</dbReference>
<evidence type="ECO:0000256" key="1">
    <source>
        <dbReference type="ARBA" id="ARBA00006817"/>
    </source>
</evidence>
<accession>A0A7J9V042</accession>
<name>A0A7J9V042_9MICO</name>
<dbReference type="EMBL" id="WHPD01003523">
    <property type="protein sequence ID" value="MPV90249.1"/>
    <property type="molecule type" value="Genomic_DNA"/>
</dbReference>
<dbReference type="Gene3D" id="3.30.530.20">
    <property type="match status" value="1"/>
</dbReference>
<evidence type="ECO:0000313" key="4">
    <source>
        <dbReference type="Proteomes" id="UP000429644"/>
    </source>
</evidence>
<dbReference type="InterPro" id="IPR023393">
    <property type="entry name" value="START-like_dom_sf"/>
</dbReference>
<keyword evidence="4" id="KW-1185">Reference proteome</keyword>
<dbReference type="RefSeq" id="WP_152233035.1">
    <property type="nucleotide sequence ID" value="NZ_BAAAOT010000026.1"/>
</dbReference>
<gene>
    <name evidence="3" type="ORF">GB882_16370</name>
</gene>
<evidence type="ECO:0000259" key="2">
    <source>
        <dbReference type="Pfam" id="PF08327"/>
    </source>
</evidence>
<dbReference type="OrthoDB" id="9803476at2"/>
<dbReference type="Pfam" id="PF08327">
    <property type="entry name" value="AHSA1"/>
    <property type="match status" value="1"/>
</dbReference>
<sequence>MTGYEASATTDVAALPHTVWTALTTPELAATYMFGATVTSDFEPGGAITFAGTWEGRPYEDHGTVLDAEEPRLLRYTHVSSGGRAETPEDRHTLTFTLEEIPDGTRVTLVQDNNATPEAAEHARQNWVRVLEALRLTAERLGG</sequence>
<comment type="similarity">
    <text evidence="1">Belongs to the AHA1 family.</text>
</comment>
<proteinExistence type="inferred from homology"/>
<evidence type="ECO:0000313" key="3">
    <source>
        <dbReference type="EMBL" id="MPV90249.1"/>
    </source>
</evidence>
<dbReference type="AlphaFoldDB" id="A0A7J9V042"/>
<comment type="caution">
    <text evidence="3">The sequence shown here is derived from an EMBL/GenBank/DDBJ whole genome shotgun (WGS) entry which is preliminary data.</text>
</comment>